<organism evidence="12 13">
    <name type="scientific">Lithospermum erythrorhizon</name>
    <name type="common">Purple gromwell</name>
    <name type="synonym">Lithospermum officinale var. erythrorhizon</name>
    <dbReference type="NCBI Taxonomy" id="34254"/>
    <lineage>
        <taxon>Eukaryota</taxon>
        <taxon>Viridiplantae</taxon>
        <taxon>Streptophyta</taxon>
        <taxon>Embryophyta</taxon>
        <taxon>Tracheophyta</taxon>
        <taxon>Spermatophyta</taxon>
        <taxon>Magnoliopsida</taxon>
        <taxon>eudicotyledons</taxon>
        <taxon>Gunneridae</taxon>
        <taxon>Pentapetalae</taxon>
        <taxon>asterids</taxon>
        <taxon>lamiids</taxon>
        <taxon>Boraginales</taxon>
        <taxon>Boraginaceae</taxon>
        <taxon>Boraginoideae</taxon>
        <taxon>Lithospermeae</taxon>
        <taxon>Lithospermum</taxon>
    </lineage>
</organism>
<evidence type="ECO:0000256" key="2">
    <source>
        <dbReference type="ARBA" id="ARBA00022723"/>
    </source>
</evidence>
<dbReference type="AlphaFoldDB" id="A0AAV3PSG2"/>
<dbReference type="Pfam" id="PF04770">
    <property type="entry name" value="ZF-HD_dimer"/>
    <property type="match status" value="1"/>
</dbReference>
<feature type="compositionally biased region" description="Polar residues" evidence="10">
    <location>
        <begin position="178"/>
        <end position="195"/>
    </location>
</feature>
<dbReference type="Proteomes" id="UP001454036">
    <property type="component" value="Unassembled WGS sequence"/>
</dbReference>
<dbReference type="PANTHER" id="PTHR31948:SF72">
    <property type="entry name" value="ZINC-FINGER HOMEODOMAIN PROTEIN 10"/>
    <property type="match status" value="1"/>
</dbReference>
<dbReference type="EMBL" id="BAABME010002269">
    <property type="protein sequence ID" value="GAA0153857.1"/>
    <property type="molecule type" value="Genomic_DNA"/>
</dbReference>
<keyword evidence="4" id="KW-0862">Zinc</keyword>
<dbReference type="PROSITE" id="PS51523">
    <property type="entry name" value="ZF_HD_DIMER"/>
    <property type="match status" value="1"/>
</dbReference>
<comment type="caution">
    <text evidence="12">The sequence shown here is derived from an EMBL/GenBank/DDBJ whole genome shotgun (WGS) entry which is preliminary data.</text>
</comment>
<dbReference type="InterPro" id="IPR006455">
    <property type="entry name" value="Homeodomain_ZF_HD"/>
</dbReference>
<dbReference type="GO" id="GO:0005634">
    <property type="term" value="C:nucleus"/>
    <property type="evidence" value="ECO:0007669"/>
    <property type="project" value="UniProtKB-SubCell"/>
</dbReference>
<keyword evidence="5" id="KW-0805">Transcription regulation</keyword>
<evidence type="ECO:0000313" key="12">
    <source>
        <dbReference type="EMBL" id="GAA0153857.1"/>
    </source>
</evidence>
<evidence type="ECO:0000256" key="4">
    <source>
        <dbReference type="ARBA" id="ARBA00022833"/>
    </source>
</evidence>
<reference evidence="12 13" key="1">
    <citation type="submission" date="2024-01" db="EMBL/GenBank/DDBJ databases">
        <title>The complete chloroplast genome sequence of Lithospermum erythrorhizon: insights into the phylogenetic relationship among Boraginaceae species and the maternal lineages of purple gromwells.</title>
        <authorList>
            <person name="Okada T."/>
            <person name="Watanabe K."/>
        </authorList>
    </citation>
    <scope>NUCLEOTIDE SEQUENCE [LARGE SCALE GENOMIC DNA]</scope>
</reference>
<sequence>METIATTTTIKTLEVESETLTRIHQAKPLSFSKDVLNHHHHHHGFTTKNHHHHAVVVTYKECLKNHAASMGGHSVDGCGEFMPSPNVNPSDPTSLRCAACGCHRNFHRREPEEPTFPPPNTTPLLEYQPHHRHHPPQPPPPPQNTNLSHNTPPSSPSPPPISSSYYKLLPLPVSIPSSDNNTCTPFSPGSSTNPSSRKRFRTKFTQEQKEKMLEFAEKIEWKIQNQDKEMINGFCNEIGVERGVLKVWMHNNKNTLGKKDQSSNMATIATTPTSSTPNHVNGVGVATTWPEES</sequence>
<dbReference type="Gene3D" id="1.10.10.60">
    <property type="entry name" value="Homeodomain-like"/>
    <property type="match status" value="1"/>
</dbReference>
<dbReference type="GO" id="GO:0050793">
    <property type="term" value="P:regulation of developmental process"/>
    <property type="evidence" value="ECO:0007669"/>
    <property type="project" value="TreeGrafter"/>
</dbReference>
<dbReference type="GO" id="GO:0008270">
    <property type="term" value="F:zinc ion binding"/>
    <property type="evidence" value="ECO:0007669"/>
    <property type="project" value="UniProtKB-KW"/>
</dbReference>
<keyword evidence="9" id="KW-0539">Nucleus</keyword>
<keyword evidence="7" id="KW-0371">Homeobox</keyword>
<dbReference type="FunFam" id="1.10.10.60:FF:000257">
    <property type="entry name" value="Zinc-finger homeodomain protein 2"/>
    <property type="match status" value="1"/>
</dbReference>
<dbReference type="InterPro" id="IPR006456">
    <property type="entry name" value="ZF_HD_homeobox_Cys/His_dimer"/>
</dbReference>
<evidence type="ECO:0000313" key="13">
    <source>
        <dbReference type="Proteomes" id="UP001454036"/>
    </source>
</evidence>
<dbReference type="InterPro" id="IPR009057">
    <property type="entry name" value="Homeodomain-like_sf"/>
</dbReference>
<feature type="domain" description="ZF-HD dimerization-type" evidence="11">
    <location>
        <begin position="59"/>
        <end position="110"/>
    </location>
</feature>
<keyword evidence="8" id="KW-0804">Transcription</keyword>
<feature type="region of interest" description="Disordered" evidence="10">
    <location>
        <begin position="108"/>
        <end position="163"/>
    </location>
</feature>
<evidence type="ECO:0000256" key="1">
    <source>
        <dbReference type="ARBA" id="ARBA00004123"/>
    </source>
</evidence>
<keyword evidence="3" id="KW-0863">Zinc-finger</keyword>
<keyword evidence="2" id="KW-0479">Metal-binding</keyword>
<evidence type="ECO:0000256" key="7">
    <source>
        <dbReference type="ARBA" id="ARBA00023155"/>
    </source>
</evidence>
<evidence type="ECO:0000256" key="9">
    <source>
        <dbReference type="ARBA" id="ARBA00023242"/>
    </source>
</evidence>
<evidence type="ECO:0000256" key="6">
    <source>
        <dbReference type="ARBA" id="ARBA00023125"/>
    </source>
</evidence>
<evidence type="ECO:0000256" key="8">
    <source>
        <dbReference type="ARBA" id="ARBA00023163"/>
    </source>
</evidence>
<dbReference type="PANTHER" id="PTHR31948">
    <property type="entry name" value="ZINC-FINGER HOMEODOMAIN PROTEIN 2"/>
    <property type="match status" value="1"/>
</dbReference>
<dbReference type="SUPFAM" id="SSF46689">
    <property type="entry name" value="Homeodomain-like"/>
    <property type="match status" value="1"/>
</dbReference>
<comment type="subcellular location">
    <subcellularLocation>
        <location evidence="1">Nucleus</location>
    </subcellularLocation>
</comment>
<protein>
    <recommendedName>
        <fullName evidence="11">ZF-HD dimerization-type domain-containing protein</fullName>
    </recommendedName>
</protein>
<keyword evidence="13" id="KW-1185">Reference proteome</keyword>
<evidence type="ECO:0000256" key="10">
    <source>
        <dbReference type="SAM" id="MobiDB-lite"/>
    </source>
</evidence>
<dbReference type="GO" id="GO:0000976">
    <property type="term" value="F:transcription cis-regulatory region binding"/>
    <property type="evidence" value="ECO:0007669"/>
    <property type="project" value="TreeGrafter"/>
</dbReference>
<evidence type="ECO:0000256" key="3">
    <source>
        <dbReference type="ARBA" id="ARBA00022771"/>
    </source>
</evidence>
<evidence type="ECO:0000259" key="11">
    <source>
        <dbReference type="PROSITE" id="PS51523"/>
    </source>
</evidence>
<name>A0AAV3PSG2_LITER</name>
<accession>A0AAV3PSG2</accession>
<feature type="region of interest" description="Disordered" evidence="10">
    <location>
        <begin position="178"/>
        <end position="199"/>
    </location>
</feature>
<dbReference type="NCBIfam" id="TIGR01565">
    <property type="entry name" value="homeo_ZF_HD"/>
    <property type="match status" value="1"/>
</dbReference>
<keyword evidence="6" id="KW-0238">DNA-binding</keyword>
<gene>
    <name evidence="12" type="ORF">LIER_11996</name>
</gene>
<proteinExistence type="predicted"/>
<dbReference type="GO" id="GO:0003700">
    <property type="term" value="F:DNA-binding transcription factor activity"/>
    <property type="evidence" value="ECO:0007669"/>
    <property type="project" value="TreeGrafter"/>
</dbReference>
<dbReference type="NCBIfam" id="TIGR01566">
    <property type="entry name" value="ZF_HD_prot_N"/>
    <property type="match status" value="1"/>
</dbReference>
<evidence type="ECO:0000256" key="5">
    <source>
        <dbReference type="ARBA" id="ARBA00023015"/>
    </source>
</evidence>